<protein>
    <submittedName>
        <fullName evidence="1">17857_t:CDS:1</fullName>
    </submittedName>
</protein>
<organism evidence="1 2">
    <name type="scientific">Dentiscutata erythropus</name>
    <dbReference type="NCBI Taxonomy" id="1348616"/>
    <lineage>
        <taxon>Eukaryota</taxon>
        <taxon>Fungi</taxon>
        <taxon>Fungi incertae sedis</taxon>
        <taxon>Mucoromycota</taxon>
        <taxon>Glomeromycotina</taxon>
        <taxon>Glomeromycetes</taxon>
        <taxon>Diversisporales</taxon>
        <taxon>Gigasporaceae</taxon>
        <taxon>Dentiscutata</taxon>
    </lineage>
</organism>
<proteinExistence type="predicted"/>
<dbReference type="AlphaFoldDB" id="A0A9N9K056"/>
<evidence type="ECO:0000313" key="2">
    <source>
        <dbReference type="Proteomes" id="UP000789405"/>
    </source>
</evidence>
<keyword evidence="2" id="KW-1185">Reference proteome</keyword>
<name>A0A9N9K056_9GLOM</name>
<dbReference type="EMBL" id="CAJVPY010036264">
    <property type="protein sequence ID" value="CAG8801804.1"/>
    <property type="molecule type" value="Genomic_DNA"/>
</dbReference>
<sequence>ASGVVRSRSLDSPLNIILIRFYPYDVIQELHLPEFEDKDIILATGNFHIVENIDQDNKKFPILK</sequence>
<evidence type="ECO:0000313" key="1">
    <source>
        <dbReference type="EMBL" id="CAG8801804.1"/>
    </source>
</evidence>
<reference evidence="1" key="1">
    <citation type="submission" date="2021-06" db="EMBL/GenBank/DDBJ databases">
        <authorList>
            <person name="Kallberg Y."/>
            <person name="Tangrot J."/>
            <person name="Rosling A."/>
        </authorList>
    </citation>
    <scope>NUCLEOTIDE SEQUENCE</scope>
    <source>
        <strain evidence="1">MA453B</strain>
    </source>
</reference>
<feature type="non-terminal residue" evidence="1">
    <location>
        <position position="1"/>
    </location>
</feature>
<dbReference type="Proteomes" id="UP000789405">
    <property type="component" value="Unassembled WGS sequence"/>
</dbReference>
<accession>A0A9N9K056</accession>
<dbReference type="OrthoDB" id="2405515at2759"/>
<gene>
    <name evidence="1" type="ORF">DERYTH_LOCUS23535</name>
</gene>
<feature type="non-terminal residue" evidence="1">
    <location>
        <position position="64"/>
    </location>
</feature>
<comment type="caution">
    <text evidence="1">The sequence shown here is derived from an EMBL/GenBank/DDBJ whole genome shotgun (WGS) entry which is preliminary data.</text>
</comment>